<evidence type="ECO:0000256" key="1">
    <source>
        <dbReference type="SAM" id="MobiDB-lite"/>
    </source>
</evidence>
<dbReference type="PANTHER" id="PTHR36182">
    <property type="entry name" value="PROTEIN, PUTATIVE (AFU_ORTHOLOGUE AFUA_6G10930)-RELATED"/>
    <property type="match status" value="1"/>
</dbReference>
<feature type="signal peptide" evidence="2">
    <location>
        <begin position="1"/>
        <end position="18"/>
    </location>
</feature>
<dbReference type="PROSITE" id="PS51257">
    <property type="entry name" value="PROKAR_LIPOPROTEIN"/>
    <property type="match status" value="1"/>
</dbReference>
<feature type="compositionally biased region" description="Polar residues" evidence="1">
    <location>
        <begin position="299"/>
        <end position="309"/>
    </location>
</feature>
<keyword evidence="2" id="KW-0732">Signal</keyword>
<keyword evidence="4" id="KW-1185">Reference proteome</keyword>
<accession>A0A9W8AU74</accession>
<comment type="caution">
    <text evidence="3">The sequence shown here is derived from an EMBL/GenBank/DDBJ whole genome shotgun (WGS) entry which is preliminary data.</text>
</comment>
<dbReference type="EMBL" id="JANBPY010000167">
    <property type="protein sequence ID" value="KAJ1968539.1"/>
    <property type="molecule type" value="Genomic_DNA"/>
</dbReference>
<feature type="compositionally biased region" description="Low complexity" evidence="1">
    <location>
        <begin position="234"/>
        <end position="253"/>
    </location>
</feature>
<feature type="compositionally biased region" description="Low complexity" evidence="1">
    <location>
        <begin position="211"/>
        <end position="220"/>
    </location>
</feature>
<evidence type="ECO:0000256" key="2">
    <source>
        <dbReference type="SAM" id="SignalP"/>
    </source>
</evidence>
<dbReference type="AlphaFoldDB" id="A0A9W8AU74"/>
<dbReference type="PANTHER" id="PTHR36182:SF2">
    <property type="entry name" value="LYTIC POLYSACCHARIDE MONOOXYGENASE"/>
    <property type="match status" value="1"/>
</dbReference>
<evidence type="ECO:0008006" key="5">
    <source>
        <dbReference type="Google" id="ProtNLM"/>
    </source>
</evidence>
<feature type="compositionally biased region" description="Polar residues" evidence="1">
    <location>
        <begin position="316"/>
        <end position="335"/>
    </location>
</feature>
<evidence type="ECO:0000313" key="4">
    <source>
        <dbReference type="Proteomes" id="UP001150925"/>
    </source>
</evidence>
<dbReference type="Proteomes" id="UP001150925">
    <property type="component" value="Unassembled WGS sequence"/>
</dbReference>
<feature type="region of interest" description="Disordered" evidence="1">
    <location>
        <begin position="211"/>
        <end position="342"/>
    </location>
</feature>
<feature type="region of interest" description="Disordered" evidence="1">
    <location>
        <begin position="163"/>
        <end position="198"/>
    </location>
</feature>
<evidence type="ECO:0000313" key="3">
    <source>
        <dbReference type="EMBL" id="KAJ1968539.1"/>
    </source>
</evidence>
<reference evidence="3" key="1">
    <citation type="submission" date="2022-07" db="EMBL/GenBank/DDBJ databases">
        <title>Phylogenomic reconstructions and comparative analyses of Kickxellomycotina fungi.</title>
        <authorList>
            <person name="Reynolds N.K."/>
            <person name="Stajich J.E."/>
            <person name="Barry K."/>
            <person name="Grigoriev I.V."/>
            <person name="Crous P."/>
            <person name="Smith M.E."/>
        </authorList>
    </citation>
    <scope>NUCLEOTIDE SEQUENCE</scope>
    <source>
        <strain evidence="3">RSA 1196</strain>
    </source>
</reference>
<feature type="chain" id="PRO_5040799047" description="Chitin-binding type-4 domain-containing protein" evidence="2">
    <location>
        <begin position="19"/>
        <end position="391"/>
    </location>
</feature>
<name>A0A9W8AU74_9FUNG</name>
<protein>
    <recommendedName>
        <fullName evidence="5">Chitin-binding type-4 domain-containing protein</fullName>
    </recommendedName>
</protein>
<gene>
    <name evidence="3" type="ORF">IWQ62_001188</name>
</gene>
<organism evidence="3 4">
    <name type="scientific">Dispira parvispora</name>
    <dbReference type="NCBI Taxonomy" id="1520584"/>
    <lineage>
        <taxon>Eukaryota</taxon>
        <taxon>Fungi</taxon>
        <taxon>Fungi incertae sedis</taxon>
        <taxon>Zoopagomycota</taxon>
        <taxon>Kickxellomycotina</taxon>
        <taxon>Dimargaritomycetes</taxon>
        <taxon>Dimargaritales</taxon>
        <taxon>Dimargaritaceae</taxon>
        <taxon>Dispira</taxon>
    </lineage>
</organism>
<feature type="compositionally biased region" description="Low complexity" evidence="1">
    <location>
        <begin position="282"/>
        <end position="291"/>
    </location>
</feature>
<sequence length="391" mass="40244">MKYQVAIFLIILVASCLGHMYPSTPCMRGSPLGECGYPNPDYNLRDPIGTNNEFAFPLCHHTEPYASPVETVQAGSSITVSFDTVATHNGGHCEFSLSYDGGKTFVAIQTIIRNCFLEGKTFSVPIPKEAPNGKAVFSWSWVNAKGNREFYMTCSDIEIQGGGSGSLKGPKMLTPNYDDSSPKIGEFGQGGDDGSNLYKERPTIEISAGGAIASSGGQSQYPEAPASGGTNGQSPTETGTTTATPTAGAASPTVQPNPTGSPSYPATTPTASDSSAVPQPTPTNTTTGNTTASAAQPDPASTTTDNNASIPVKNNGYPSATALPTQPTSGDTTVDSVPEPGSASNGLATCVAIGKSPEYQTMVNGETIKANCGATLVCKQTSVGGVYCDFP</sequence>
<dbReference type="Gene3D" id="2.70.50.70">
    <property type="match status" value="1"/>
</dbReference>
<proteinExistence type="predicted"/>
<dbReference type="OrthoDB" id="2342176at2759"/>
<feature type="compositionally biased region" description="Polar residues" evidence="1">
    <location>
        <begin position="254"/>
        <end position="278"/>
    </location>
</feature>